<dbReference type="GO" id="GO:0003924">
    <property type="term" value="F:GTPase activity"/>
    <property type="evidence" value="ECO:0007669"/>
    <property type="project" value="InterPro"/>
</dbReference>
<dbReference type="PANTHER" id="PTHR47978">
    <property type="match status" value="1"/>
</dbReference>
<protein>
    <submittedName>
        <fullName evidence="3">Uncharacterized protein</fullName>
    </submittedName>
</protein>
<dbReference type="Pfam" id="PF00071">
    <property type="entry name" value="Ras"/>
    <property type="match status" value="1"/>
</dbReference>
<accession>A0A8S1M473</accession>
<evidence type="ECO:0000313" key="3">
    <source>
        <dbReference type="EMBL" id="CAD8075190.1"/>
    </source>
</evidence>
<organism evidence="3 4">
    <name type="scientific">Paramecium sonneborni</name>
    <dbReference type="NCBI Taxonomy" id="65129"/>
    <lineage>
        <taxon>Eukaryota</taxon>
        <taxon>Sar</taxon>
        <taxon>Alveolata</taxon>
        <taxon>Ciliophora</taxon>
        <taxon>Intramacronucleata</taxon>
        <taxon>Oligohymenophorea</taxon>
        <taxon>Peniculida</taxon>
        <taxon>Parameciidae</taxon>
        <taxon>Paramecium</taxon>
    </lineage>
</organism>
<dbReference type="PROSITE" id="PS51421">
    <property type="entry name" value="RAS"/>
    <property type="match status" value="1"/>
</dbReference>
<keyword evidence="4" id="KW-1185">Reference proteome</keyword>
<dbReference type="GO" id="GO:0005525">
    <property type="term" value="F:GTP binding"/>
    <property type="evidence" value="ECO:0007669"/>
    <property type="project" value="InterPro"/>
</dbReference>
<dbReference type="OrthoDB" id="63533at2759"/>
<dbReference type="EMBL" id="CAJJDN010000033">
    <property type="protein sequence ID" value="CAD8075190.1"/>
    <property type="molecule type" value="Genomic_DNA"/>
</dbReference>
<evidence type="ECO:0000256" key="1">
    <source>
        <dbReference type="ARBA" id="ARBA00022741"/>
    </source>
</evidence>
<gene>
    <name evidence="3" type="ORF">PSON_ATCC_30995.1.T0330102</name>
</gene>
<dbReference type="InterPro" id="IPR001806">
    <property type="entry name" value="Small_GTPase"/>
</dbReference>
<reference evidence="3" key="1">
    <citation type="submission" date="2021-01" db="EMBL/GenBank/DDBJ databases">
        <authorList>
            <consortium name="Genoscope - CEA"/>
            <person name="William W."/>
        </authorList>
    </citation>
    <scope>NUCLEOTIDE SEQUENCE</scope>
</reference>
<evidence type="ECO:0000313" key="4">
    <source>
        <dbReference type="Proteomes" id="UP000692954"/>
    </source>
</evidence>
<dbReference type="PROSITE" id="PS51420">
    <property type="entry name" value="RHO"/>
    <property type="match status" value="1"/>
</dbReference>
<comment type="caution">
    <text evidence="3">The sequence shown here is derived from an EMBL/GenBank/DDBJ whole genome shotgun (WGS) entry which is preliminary data.</text>
</comment>
<keyword evidence="1" id="KW-0547">Nucleotide-binding</keyword>
<dbReference type="SMART" id="SM00174">
    <property type="entry name" value="RHO"/>
    <property type="match status" value="1"/>
</dbReference>
<dbReference type="NCBIfam" id="TIGR00231">
    <property type="entry name" value="small_GTP"/>
    <property type="match status" value="1"/>
</dbReference>
<dbReference type="Proteomes" id="UP000692954">
    <property type="component" value="Unassembled WGS sequence"/>
</dbReference>
<evidence type="ECO:0000256" key="2">
    <source>
        <dbReference type="SAM" id="MobiDB-lite"/>
    </source>
</evidence>
<dbReference type="PROSITE" id="PS51419">
    <property type="entry name" value="RAB"/>
    <property type="match status" value="1"/>
</dbReference>
<dbReference type="InterPro" id="IPR005225">
    <property type="entry name" value="Small_GTP-bd"/>
</dbReference>
<dbReference type="SMART" id="SM00175">
    <property type="entry name" value="RAB"/>
    <property type="match status" value="1"/>
</dbReference>
<name>A0A8S1M473_9CILI</name>
<dbReference type="SMART" id="SM00173">
    <property type="entry name" value="RAS"/>
    <property type="match status" value="1"/>
</dbReference>
<dbReference type="FunFam" id="3.40.50.300:FF:000808">
    <property type="entry name" value="Small GTP-binding protein, putative"/>
    <property type="match status" value="1"/>
</dbReference>
<sequence length="196" mass="22248">MCCLDKQKKSPQKQPLQIRSNQQGQKKDIKVVLLGDCFVGKSSIASRFCTSQYQSQYELTVVAAYNSIDMVVKGQQLKIHLWDTAGEEKYKSLLSLYYRDANAAIIVYDITSTETFNSVQGWLKELDEKIQNNEMVLALVGNKCDCLESERKIPKQKASNFAKTHGMIFKETSAKTGEGIKQIFTQLIEQYAQDKL</sequence>
<dbReference type="AlphaFoldDB" id="A0A8S1M473"/>
<feature type="region of interest" description="Disordered" evidence="2">
    <location>
        <begin position="1"/>
        <end position="21"/>
    </location>
</feature>
<proteinExistence type="predicted"/>